<evidence type="ECO:0000313" key="19">
    <source>
        <dbReference type="EMBL" id="SJZ41344.1"/>
    </source>
</evidence>
<evidence type="ECO:0000256" key="11">
    <source>
        <dbReference type="ARBA" id="ARBA00044252"/>
    </source>
</evidence>
<dbReference type="PRINTS" id="PR00934">
    <property type="entry name" value="XHISDIPTASE"/>
</dbReference>
<protein>
    <recommendedName>
        <fullName evidence="13">Cytosol non-specific dipeptidase</fullName>
        <ecNumber evidence="10">3.4.13.18</ecNumber>
    </recommendedName>
    <alternativeName>
        <fullName evidence="16">Aminoacyl-histidine dipeptidase</fullName>
    </alternativeName>
    <alternativeName>
        <fullName evidence="15">Beta-alanyl-histidine dipeptidase</fullName>
    </alternativeName>
    <alternativeName>
        <fullName evidence="14">Carnosinase</fullName>
    </alternativeName>
    <alternativeName>
        <fullName evidence="11">Peptidase D</fullName>
    </alternativeName>
    <alternativeName>
        <fullName evidence="17">Xaa-His dipeptidase</fullName>
    </alternativeName>
</protein>
<evidence type="ECO:0000259" key="18">
    <source>
        <dbReference type="Pfam" id="PF07687"/>
    </source>
</evidence>
<dbReference type="Gene3D" id="3.40.630.10">
    <property type="entry name" value="Zn peptidases"/>
    <property type="match status" value="2"/>
</dbReference>
<dbReference type="InterPro" id="IPR011650">
    <property type="entry name" value="Peptidase_M20_dimer"/>
</dbReference>
<keyword evidence="7" id="KW-0482">Metalloprotease</keyword>
<comment type="similarity">
    <text evidence="12">Belongs to the peptidase M20C family.</text>
</comment>
<evidence type="ECO:0000256" key="2">
    <source>
        <dbReference type="ARBA" id="ARBA00001947"/>
    </source>
</evidence>
<keyword evidence="4" id="KW-0479">Metal-binding</keyword>
<proteinExistence type="inferred from homology"/>
<dbReference type="EMBL" id="FUXA01000004">
    <property type="protein sequence ID" value="SJZ41344.1"/>
    <property type="molecule type" value="Genomic_DNA"/>
</dbReference>
<reference evidence="19 20" key="1">
    <citation type="submission" date="2017-02" db="EMBL/GenBank/DDBJ databases">
        <authorList>
            <person name="Peterson S.W."/>
        </authorList>
    </citation>
    <scope>NUCLEOTIDE SEQUENCE [LARGE SCALE GENOMIC DNA]</scope>
    <source>
        <strain evidence="19 20">ATCC 17233</strain>
    </source>
</reference>
<dbReference type="FunFam" id="3.40.630.10:FF:000015">
    <property type="entry name" value="Aminoacyl-histidine dipeptidase PepD"/>
    <property type="match status" value="1"/>
</dbReference>
<dbReference type="InterPro" id="IPR001160">
    <property type="entry name" value="Peptidase_M20C"/>
</dbReference>
<evidence type="ECO:0000256" key="3">
    <source>
        <dbReference type="ARBA" id="ARBA00022670"/>
    </source>
</evidence>
<dbReference type="AlphaFoldDB" id="A0A1T4KG05"/>
<sequence length="484" mass="52998">MGVLSGLKPEKVFKYFEEITRIPRGSYNEKAVSDYIVGFARERGLEVYQDDLYNVIIIKEASKGREKDPAVILQGHIDMVNEKAPDSTHDFMKDPLDIYIDGDFIKAKGTTLGGDDGIAVAYMMAILDDPTVDAPRLEMVFTVSEEVGMEGASGIDLSNLKGKLLLNLDSEDEGILLAGCAGGMRGELRLPLSFTDCKDGKVYELKISGLLGGHSGSEIDKQRINADHMLARVLNELMVSGADLKILSMCGGGKDNAIPFEAAALVKIDDKDKSLFTEKLKAIEESIKNEYRNTDGGVKLSLEESNVSGDKVLTDESLRKAVGLILAVPNGIVKMSGDIKGLVETSLNLGIMRTEEDTLILTYALRSSVDSAKEALRQRVSLIADCFGAKVCYHGAYPAWEYKKESLLRDKMIRVFEEMYGKKPEVSVIHAGVECGLLAEKIDGLDAISFGPDLFDIHTVNERLSISSAARTYDYLLKILATRE</sequence>
<gene>
    <name evidence="19" type="ORF">SAMN02745110_00356</name>
</gene>
<dbReference type="Pfam" id="PF07687">
    <property type="entry name" value="M20_dimer"/>
    <property type="match status" value="1"/>
</dbReference>
<evidence type="ECO:0000256" key="10">
    <source>
        <dbReference type="ARBA" id="ARBA00038976"/>
    </source>
</evidence>
<dbReference type="GO" id="GO:0046872">
    <property type="term" value="F:metal ion binding"/>
    <property type="evidence" value="ECO:0007669"/>
    <property type="project" value="UniProtKB-KW"/>
</dbReference>
<keyword evidence="20" id="KW-1185">Reference proteome</keyword>
<evidence type="ECO:0000256" key="5">
    <source>
        <dbReference type="ARBA" id="ARBA00022801"/>
    </source>
</evidence>
<dbReference type="CDD" id="cd03890">
    <property type="entry name" value="M20_pepD"/>
    <property type="match status" value="1"/>
</dbReference>
<evidence type="ECO:0000256" key="7">
    <source>
        <dbReference type="ARBA" id="ARBA00023049"/>
    </source>
</evidence>
<comment type="cofactor">
    <cofactor evidence="2">
        <name>Zn(2+)</name>
        <dbReference type="ChEBI" id="CHEBI:29105"/>
    </cofactor>
</comment>
<dbReference type="OrthoDB" id="9773892at2"/>
<organism evidence="19 20">
    <name type="scientific">Eubacterium ruminantium</name>
    <dbReference type="NCBI Taxonomy" id="42322"/>
    <lineage>
        <taxon>Bacteria</taxon>
        <taxon>Bacillati</taxon>
        <taxon>Bacillota</taxon>
        <taxon>Clostridia</taxon>
        <taxon>Eubacteriales</taxon>
        <taxon>Eubacteriaceae</taxon>
        <taxon>Eubacterium</taxon>
    </lineage>
</organism>
<dbReference type="GO" id="GO:0070573">
    <property type="term" value="F:metallodipeptidase activity"/>
    <property type="evidence" value="ECO:0007669"/>
    <property type="project" value="TreeGrafter"/>
</dbReference>
<keyword evidence="5" id="KW-0378">Hydrolase</keyword>
<evidence type="ECO:0000256" key="17">
    <source>
        <dbReference type="ARBA" id="ARBA00078074"/>
    </source>
</evidence>
<accession>A0A1T4KG05</accession>
<dbReference type="Proteomes" id="UP000189857">
    <property type="component" value="Unassembled WGS sequence"/>
</dbReference>
<dbReference type="PIRSF" id="PIRSF016599">
    <property type="entry name" value="Xaa-His_dipept"/>
    <property type="match status" value="1"/>
</dbReference>
<dbReference type="GO" id="GO:0005829">
    <property type="term" value="C:cytosol"/>
    <property type="evidence" value="ECO:0007669"/>
    <property type="project" value="TreeGrafter"/>
</dbReference>
<evidence type="ECO:0000313" key="20">
    <source>
        <dbReference type="Proteomes" id="UP000189857"/>
    </source>
</evidence>
<name>A0A1T4KG05_9FIRM</name>
<dbReference type="FunFam" id="3.40.630.10:FF:000018">
    <property type="entry name" value="Aminoacyl-histidine dipeptidase PepD"/>
    <property type="match status" value="1"/>
</dbReference>
<comment type="cofactor">
    <cofactor evidence="1">
        <name>Co(2+)</name>
        <dbReference type="ChEBI" id="CHEBI:48828"/>
    </cofactor>
</comment>
<evidence type="ECO:0000256" key="15">
    <source>
        <dbReference type="ARBA" id="ARBA00076004"/>
    </source>
</evidence>
<keyword evidence="8" id="KW-0170">Cobalt</keyword>
<dbReference type="PANTHER" id="PTHR43501:SF1">
    <property type="entry name" value="CYTOSOL NON-SPECIFIC DIPEPTIDASE"/>
    <property type="match status" value="1"/>
</dbReference>
<evidence type="ECO:0000256" key="14">
    <source>
        <dbReference type="ARBA" id="ARBA00075285"/>
    </source>
</evidence>
<evidence type="ECO:0000256" key="8">
    <source>
        <dbReference type="ARBA" id="ARBA00023285"/>
    </source>
</evidence>
<evidence type="ECO:0000256" key="6">
    <source>
        <dbReference type="ARBA" id="ARBA00022833"/>
    </source>
</evidence>
<comment type="catalytic activity">
    <reaction evidence="9">
        <text>Hydrolysis of dipeptides, preferentially hydrophobic dipeptides including prolyl amino acids.</text>
        <dbReference type="EC" id="3.4.13.18"/>
    </reaction>
</comment>
<evidence type="ECO:0000256" key="4">
    <source>
        <dbReference type="ARBA" id="ARBA00022723"/>
    </source>
</evidence>
<dbReference type="NCBIfam" id="TIGR01893">
    <property type="entry name" value="aa-his-dipept"/>
    <property type="match status" value="1"/>
</dbReference>
<dbReference type="SUPFAM" id="SSF53187">
    <property type="entry name" value="Zn-dependent exopeptidases"/>
    <property type="match status" value="1"/>
</dbReference>
<dbReference type="EC" id="3.4.13.18" evidence="10"/>
<keyword evidence="3" id="KW-0645">Protease</keyword>
<dbReference type="InterPro" id="IPR002933">
    <property type="entry name" value="Peptidase_M20"/>
</dbReference>
<dbReference type="PANTHER" id="PTHR43501">
    <property type="entry name" value="CYTOSOL NON-SPECIFIC DIPEPTIDASE"/>
    <property type="match status" value="1"/>
</dbReference>
<dbReference type="GO" id="GO:0006508">
    <property type="term" value="P:proteolysis"/>
    <property type="evidence" value="ECO:0007669"/>
    <property type="project" value="UniProtKB-KW"/>
</dbReference>
<dbReference type="Pfam" id="PF01546">
    <property type="entry name" value="Peptidase_M20"/>
    <property type="match status" value="1"/>
</dbReference>
<evidence type="ECO:0000256" key="9">
    <source>
        <dbReference type="ARBA" id="ARBA00036421"/>
    </source>
</evidence>
<evidence type="ECO:0000256" key="13">
    <source>
        <dbReference type="ARBA" id="ARBA00071271"/>
    </source>
</evidence>
<dbReference type="RefSeq" id="WP_078786034.1">
    <property type="nucleotide sequence ID" value="NZ_FMTO01000003.1"/>
</dbReference>
<evidence type="ECO:0000256" key="12">
    <source>
        <dbReference type="ARBA" id="ARBA00061423"/>
    </source>
</evidence>
<feature type="domain" description="Peptidase M20 dimerisation" evidence="18">
    <location>
        <begin position="208"/>
        <end position="294"/>
    </location>
</feature>
<evidence type="ECO:0000256" key="1">
    <source>
        <dbReference type="ARBA" id="ARBA00001941"/>
    </source>
</evidence>
<keyword evidence="6" id="KW-0862">Zinc</keyword>
<evidence type="ECO:0000256" key="16">
    <source>
        <dbReference type="ARBA" id="ARBA00077688"/>
    </source>
</evidence>